<feature type="transmembrane region" description="Helical" evidence="2">
    <location>
        <begin position="549"/>
        <end position="571"/>
    </location>
</feature>
<dbReference type="AlphaFoldDB" id="A0AAE0K8T3"/>
<comment type="caution">
    <text evidence="4">The sequence shown here is derived from an EMBL/GenBank/DDBJ whole genome shotgun (WGS) entry which is preliminary data.</text>
</comment>
<feature type="region of interest" description="Disordered" evidence="1">
    <location>
        <begin position="643"/>
        <end position="743"/>
    </location>
</feature>
<keyword evidence="2" id="KW-0812">Transmembrane</keyword>
<feature type="compositionally biased region" description="Pro residues" evidence="1">
    <location>
        <begin position="687"/>
        <end position="698"/>
    </location>
</feature>
<keyword evidence="2" id="KW-1133">Transmembrane helix</keyword>
<evidence type="ECO:0000313" key="4">
    <source>
        <dbReference type="EMBL" id="KAK3372171.1"/>
    </source>
</evidence>
<keyword evidence="2" id="KW-0472">Membrane</keyword>
<dbReference type="PROSITE" id="PS51257">
    <property type="entry name" value="PROKAR_LIPOPROTEIN"/>
    <property type="match status" value="1"/>
</dbReference>
<evidence type="ECO:0000256" key="2">
    <source>
        <dbReference type="SAM" id="Phobius"/>
    </source>
</evidence>
<reference evidence="4" key="1">
    <citation type="journal article" date="2023" name="Mol. Phylogenet. Evol.">
        <title>Genome-scale phylogeny and comparative genomics of the fungal order Sordariales.</title>
        <authorList>
            <person name="Hensen N."/>
            <person name="Bonometti L."/>
            <person name="Westerberg I."/>
            <person name="Brannstrom I.O."/>
            <person name="Guillou S."/>
            <person name="Cros-Aarteil S."/>
            <person name="Calhoun S."/>
            <person name="Haridas S."/>
            <person name="Kuo A."/>
            <person name="Mondo S."/>
            <person name="Pangilinan J."/>
            <person name="Riley R."/>
            <person name="LaButti K."/>
            <person name="Andreopoulos B."/>
            <person name="Lipzen A."/>
            <person name="Chen C."/>
            <person name="Yan M."/>
            <person name="Daum C."/>
            <person name="Ng V."/>
            <person name="Clum A."/>
            <person name="Steindorff A."/>
            <person name="Ohm R.A."/>
            <person name="Martin F."/>
            <person name="Silar P."/>
            <person name="Natvig D.O."/>
            <person name="Lalanne C."/>
            <person name="Gautier V."/>
            <person name="Ament-Velasquez S.L."/>
            <person name="Kruys A."/>
            <person name="Hutchinson M.I."/>
            <person name="Powell A.J."/>
            <person name="Barry K."/>
            <person name="Miller A.N."/>
            <person name="Grigoriev I.V."/>
            <person name="Debuchy R."/>
            <person name="Gladieux P."/>
            <person name="Hiltunen Thoren M."/>
            <person name="Johannesson H."/>
        </authorList>
    </citation>
    <scope>NUCLEOTIDE SEQUENCE</scope>
    <source>
        <strain evidence="4">CBS 232.78</strain>
    </source>
</reference>
<organism evidence="4 5">
    <name type="scientific">Podospora didyma</name>
    <dbReference type="NCBI Taxonomy" id="330526"/>
    <lineage>
        <taxon>Eukaryota</taxon>
        <taxon>Fungi</taxon>
        <taxon>Dikarya</taxon>
        <taxon>Ascomycota</taxon>
        <taxon>Pezizomycotina</taxon>
        <taxon>Sordariomycetes</taxon>
        <taxon>Sordariomycetidae</taxon>
        <taxon>Sordariales</taxon>
        <taxon>Podosporaceae</taxon>
        <taxon>Podospora</taxon>
    </lineage>
</organism>
<feature type="chain" id="PRO_5042172525" description="Cell wall anchored protein" evidence="3">
    <location>
        <begin position="21"/>
        <end position="743"/>
    </location>
</feature>
<accession>A0AAE0K8T3</accession>
<evidence type="ECO:0000256" key="1">
    <source>
        <dbReference type="SAM" id="MobiDB-lite"/>
    </source>
</evidence>
<proteinExistence type="predicted"/>
<keyword evidence="3" id="KW-0732">Signal</keyword>
<name>A0AAE0K8T3_9PEZI</name>
<reference evidence="4" key="2">
    <citation type="submission" date="2023-06" db="EMBL/GenBank/DDBJ databases">
        <authorList>
            <consortium name="Lawrence Berkeley National Laboratory"/>
            <person name="Haridas S."/>
            <person name="Hensen N."/>
            <person name="Bonometti L."/>
            <person name="Westerberg I."/>
            <person name="Brannstrom I.O."/>
            <person name="Guillou S."/>
            <person name="Cros-Aarteil S."/>
            <person name="Calhoun S."/>
            <person name="Kuo A."/>
            <person name="Mondo S."/>
            <person name="Pangilinan J."/>
            <person name="Riley R."/>
            <person name="LaButti K."/>
            <person name="Andreopoulos B."/>
            <person name="Lipzen A."/>
            <person name="Chen C."/>
            <person name="Yanf M."/>
            <person name="Daum C."/>
            <person name="Ng V."/>
            <person name="Clum A."/>
            <person name="Steindorff A."/>
            <person name="Ohm R."/>
            <person name="Martin F."/>
            <person name="Silar P."/>
            <person name="Natvig D."/>
            <person name="Lalanne C."/>
            <person name="Gautier V."/>
            <person name="Ament-velasquez S.L."/>
            <person name="Kruys A."/>
            <person name="Hutchinson M.I."/>
            <person name="Powell A.J."/>
            <person name="Barry K."/>
            <person name="Miller A.N."/>
            <person name="Grigoriev I.V."/>
            <person name="Debuchy R."/>
            <person name="Gladieux P."/>
            <person name="Thoren M.H."/>
            <person name="Johannesson H."/>
        </authorList>
    </citation>
    <scope>NUCLEOTIDE SEQUENCE</scope>
    <source>
        <strain evidence="4">CBS 232.78</strain>
    </source>
</reference>
<feature type="compositionally biased region" description="Low complexity" evidence="1">
    <location>
        <begin position="643"/>
        <end position="653"/>
    </location>
</feature>
<dbReference type="InterPro" id="IPR015915">
    <property type="entry name" value="Kelch-typ_b-propeller"/>
</dbReference>
<evidence type="ECO:0008006" key="6">
    <source>
        <dbReference type="Google" id="ProtNLM"/>
    </source>
</evidence>
<evidence type="ECO:0000256" key="3">
    <source>
        <dbReference type="SAM" id="SignalP"/>
    </source>
</evidence>
<dbReference type="Gene3D" id="2.120.10.80">
    <property type="entry name" value="Kelch-type beta propeller"/>
    <property type="match status" value="2"/>
</dbReference>
<dbReference type="Proteomes" id="UP001285441">
    <property type="component" value="Unassembled WGS sequence"/>
</dbReference>
<keyword evidence="5" id="KW-1185">Reference proteome</keyword>
<protein>
    <recommendedName>
        <fullName evidence="6">Cell wall anchored protein</fullName>
    </recommendedName>
</protein>
<dbReference type="PANTHER" id="PTHR23244">
    <property type="entry name" value="KELCH REPEAT DOMAIN"/>
    <property type="match status" value="1"/>
</dbReference>
<dbReference type="EMBL" id="JAULSW010000008">
    <property type="protein sequence ID" value="KAK3372171.1"/>
    <property type="molecule type" value="Genomic_DNA"/>
</dbReference>
<dbReference type="PANTHER" id="PTHR23244:SF497">
    <property type="entry name" value="WALL ANCHORED PROTEIN, PUTATIVE-RELATED"/>
    <property type="match status" value="1"/>
</dbReference>
<evidence type="ECO:0000313" key="5">
    <source>
        <dbReference type="Proteomes" id="UP001285441"/>
    </source>
</evidence>
<gene>
    <name evidence="4" type="ORF">B0H63DRAFT_483993</name>
</gene>
<sequence>MRSQTLLVSLFFAACRGQEAQVEKRQTASGTTSSVFAAPTVQIAPNINSTDYDISQHFCRIYRHASVYADGKIYIDGGNTYVPRNSGNFNTTAASQWVKGLNNHLLVLDLSQSFTNQESRPYSTIFKGPSVPNGLIEHALWYSAATRKIYQLGGWFSFNNVNDPGFKNLSAIPEASIWQFDVDGKTWSEATGLALVDTGTKVQRPGAAAYCNAPTLNRSFIFEGYVQQRSDKEYINFTQSADFKFLEGMLQLDTSTGVTRPTLTNISVPQQMGGKEFGPRMNGAMVHVPVGKLGVVVALGGQMTINPTPYGVRIPKANEGNTNIPLTFVDIYDIESGFWFRQQTFGLSDGIPSGRSDICTVMIPAKDNSSFNIYMVAGVETYASYLTTEEIWVLSLPTFTWSLLHSRQDGIYGHTCHAVGDNLLVIGGMKTKDGGGDVNTCSDHMPAEIFSLKTGNYTGIFDVEGVNRTAPVPKKVVEAVGGTTEGGAVIKSPQLWSDLYLQYVFNPSIPRPAYTPTYTLANATNATASSESPAQQDNGPSGPNKSVTIGAAVGATVGFLILLVIALLLLWMRKKKKKTGAPIDNRQSTAAVSQTSELPAYTAEVKYYDPMSNYSPMALPQIQGPPVELGGADEYQYRSSIVPSSASPYSVPSETGSPPLRGAPSFAGTEPTASHYDGSQRGGQISPPLPPTPGPPPSGYGSPGAHYRNISAESQPDDRRQGALYSDRITNVYNQPPPVERYG</sequence>
<feature type="signal peptide" evidence="3">
    <location>
        <begin position="1"/>
        <end position="20"/>
    </location>
</feature>
<dbReference type="SUPFAM" id="SSF117281">
    <property type="entry name" value="Kelch motif"/>
    <property type="match status" value="1"/>
</dbReference>